<sequence>MHYSFGKLLLFAAAVAVYLLSWCALGACFRCLLSSICCLGAVYCCYCCSLIIAVLVMHSLGKLVQFTATVAVYLLLSWRLLGVRFCCCCSSFAVLVMLYRINLVLSAAAASIYCWLSW</sequence>
<feature type="transmembrane region" description="Helical" evidence="1">
    <location>
        <begin position="93"/>
        <end position="116"/>
    </location>
</feature>
<proteinExistence type="predicted"/>
<evidence type="ECO:0000313" key="3">
    <source>
        <dbReference type="Proteomes" id="UP000053815"/>
    </source>
</evidence>
<gene>
    <name evidence="2" type="ORF">MAM1_1218d11518</name>
</gene>
<keyword evidence="3" id="KW-1185">Reference proteome</keyword>
<evidence type="ECO:0000313" key="2">
    <source>
        <dbReference type="EMBL" id="GAN11894.1"/>
    </source>
</evidence>
<accession>A0A0C9MWZ1</accession>
<keyword evidence="1" id="KW-1133">Transmembrane helix</keyword>
<keyword evidence="1" id="KW-0812">Transmembrane</keyword>
<feature type="transmembrane region" description="Helical" evidence="1">
    <location>
        <begin position="33"/>
        <end position="56"/>
    </location>
</feature>
<protein>
    <submittedName>
        <fullName evidence="2">Uncharacterized protein</fullName>
    </submittedName>
</protein>
<dbReference type="AlphaFoldDB" id="A0A0C9MWZ1"/>
<dbReference type="Proteomes" id="UP000053815">
    <property type="component" value="Unassembled WGS sequence"/>
</dbReference>
<feature type="transmembrane region" description="Helical" evidence="1">
    <location>
        <begin position="63"/>
        <end position="81"/>
    </location>
</feature>
<reference evidence="2" key="1">
    <citation type="submission" date="2014-09" db="EMBL/GenBank/DDBJ databases">
        <title>Draft genome sequence of an oleaginous Mucoromycotina fungus Mucor ambiguus NBRC6742.</title>
        <authorList>
            <person name="Takeda I."/>
            <person name="Yamane N."/>
            <person name="Morita T."/>
            <person name="Tamano K."/>
            <person name="Machida M."/>
            <person name="Baker S."/>
            <person name="Koike H."/>
        </authorList>
    </citation>
    <scope>NUCLEOTIDE SEQUENCE</scope>
    <source>
        <strain evidence="2">NBRC 6742</strain>
    </source>
</reference>
<organism evidence="2">
    <name type="scientific">Mucor ambiguus</name>
    <dbReference type="NCBI Taxonomy" id="91626"/>
    <lineage>
        <taxon>Eukaryota</taxon>
        <taxon>Fungi</taxon>
        <taxon>Fungi incertae sedis</taxon>
        <taxon>Mucoromycota</taxon>
        <taxon>Mucoromycotina</taxon>
        <taxon>Mucoromycetes</taxon>
        <taxon>Mucorales</taxon>
        <taxon>Mucorineae</taxon>
        <taxon>Mucoraceae</taxon>
        <taxon>Mucor</taxon>
    </lineage>
</organism>
<dbReference type="EMBL" id="DF837507">
    <property type="protein sequence ID" value="GAN11894.1"/>
    <property type="molecule type" value="Genomic_DNA"/>
</dbReference>
<dbReference type="PROSITE" id="PS51257">
    <property type="entry name" value="PROKAR_LIPOPROTEIN"/>
    <property type="match status" value="1"/>
</dbReference>
<name>A0A0C9MWZ1_9FUNG</name>
<evidence type="ECO:0000256" key="1">
    <source>
        <dbReference type="SAM" id="Phobius"/>
    </source>
</evidence>
<keyword evidence="1" id="KW-0472">Membrane</keyword>